<evidence type="ECO:0000256" key="4">
    <source>
        <dbReference type="ARBA" id="ARBA00022801"/>
    </source>
</evidence>
<dbReference type="AlphaFoldDB" id="A0A2W4YYN3"/>
<keyword evidence="4" id="KW-0378">Hydrolase</keyword>
<dbReference type="GO" id="GO:0046872">
    <property type="term" value="F:metal ion binding"/>
    <property type="evidence" value="ECO:0007669"/>
    <property type="project" value="UniProtKB-KW"/>
</dbReference>
<keyword evidence="7" id="KW-0234">DNA repair</keyword>
<dbReference type="Proteomes" id="UP000249555">
    <property type="component" value="Unassembled WGS sequence"/>
</dbReference>
<dbReference type="CDD" id="cd10030">
    <property type="entry name" value="UDG-F4_TTUDGA_SPO1dp_like"/>
    <property type="match status" value="1"/>
</dbReference>
<dbReference type="Gene3D" id="3.40.470.10">
    <property type="entry name" value="Uracil-DNA glycosylase-like domain"/>
    <property type="match status" value="1"/>
</dbReference>
<evidence type="ECO:0000256" key="3">
    <source>
        <dbReference type="ARBA" id="ARBA00022763"/>
    </source>
</evidence>
<keyword evidence="6" id="KW-0411">Iron-sulfur</keyword>
<evidence type="ECO:0000256" key="5">
    <source>
        <dbReference type="ARBA" id="ARBA00023004"/>
    </source>
</evidence>
<dbReference type="PANTHER" id="PTHR33693">
    <property type="entry name" value="TYPE-5 URACIL-DNA GLYCOSYLASE"/>
    <property type="match status" value="1"/>
</dbReference>
<evidence type="ECO:0000256" key="2">
    <source>
        <dbReference type="ARBA" id="ARBA00022723"/>
    </source>
</evidence>
<dbReference type="GO" id="GO:0097506">
    <property type="term" value="F:deaminated base DNA N-glycosylase activity"/>
    <property type="evidence" value="ECO:0007669"/>
    <property type="project" value="UniProtKB-ARBA"/>
</dbReference>
<dbReference type="PANTHER" id="PTHR33693:SF1">
    <property type="entry name" value="TYPE-4 URACIL-DNA GLYCOSYLASE"/>
    <property type="match status" value="1"/>
</dbReference>
<keyword evidence="5" id="KW-0408">Iron</keyword>
<keyword evidence="3" id="KW-0227">DNA damage</keyword>
<dbReference type="SUPFAM" id="SSF52141">
    <property type="entry name" value="Uracil-DNA glycosylase-like"/>
    <property type="match status" value="1"/>
</dbReference>
<dbReference type="EMBL" id="QFMX01000006">
    <property type="protein sequence ID" value="PZO74277.1"/>
    <property type="molecule type" value="Genomic_DNA"/>
</dbReference>
<sequence>MGADQTIDWRNAAASALDWWHEAGVDTLVDDVPRDWFAAPEPLAAPAAVPVAPVAVPSSMPLSLADFLNWRSGAEVPEADWSGVSLAASGPADATVMVLVDCPDRDDGDAGALLSGASGRLLDKMLAAIGLTRDEVHLAAVCAKRPTAGRIQSEVEERLAEIAKHHIGLVAPRRLLLLGNAASRAILGTELQAARGRLHGFNHKTAQTGVGDASHMTSVVASFHPRFLIEKPAAKAEAWKDLQMLMREQISQEGVR</sequence>
<dbReference type="GO" id="GO:0006281">
    <property type="term" value="P:DNA repair"/>
    <property type="evidence" value="ECO:0007669"/>
    <property type="project" value="UniProtKB-KW"/>
</dbReference>
<evidence type="ECO:0000256" key="6">
    <source>
        <dbReference type="ARBA" id="ARBA00023014"/>
    </source>
</evidence>
<evidence type="ECO:0000259" key="8">
    <source>
        <dbReference type="SMART" id="SM00986"/>
    </source>
</evidence>
<keyword evidence="2" id="KW-0479">Metal-binding</keyword>
<evidence type="ECO:0000313" key="10">
    <source>
        <dbReference type="Proteomes" id="UP000249555"/>
    </source>
</evidence>
<keyword evidence="1" id="KW-0004">4Fe-4S</keyword>
<gene>
    <name evidence="9" type="ORF">DI640_07855</name>
</gene>
<evidence type="ECO:0000256" key="1">
    <source>
        <dbReference type="ARBA" id="ARBA00022485"/>
    </source>
</evidence>
<evidence type="ECO:0000256" key="7">
    <source>
        <dbReference type="ARBA" id="ARBA00023204"/>
    </source>
</evidence>
<proteinExistence type="predicted"/>
<organism evidence="9 10">
    <name type="scientific">Sphingomonas taxi</name>
    <dbReference type="NCBI Taxonomy" id="1549858"/>
    <lineage>
        <taxon>Bacteria</taxon>
        <taxon>Pseudomonadati</taxon>
        <taxon>Pseudomonadota</taxon>
        <taxon>Alphaproteobacteria</taxon>
        <taxon>Sphingomonadales</taxon>
        <taxon>Sphingomonadaceae</taxon>
        <taxon>Sphingomonas</taxon>
    </lineage>
</organism>
<dbReference type="InterPro" id="IPR036895">
    <property type="entry name" value="Uracil-DNA_glycosylase-like_sf"/>
</dbReference>
<feature type="domain" description="Uracil-DNA glycosylase-like" evidence="8">
    <location>
        <begin position="87"/>
        <end position="243"/>
    </location>
</feature>
<dbReference type="SMART" id="SM00986">
    <property type="entry name" value="UDG"/>
    <property type="match status" value="1"/>
</dbReference>
<dbReference type="SMART" id="SM00987">
    <property type="entry name" value="UreE_C"/>
    <property type="match status" value="1"/>
</dbReference>
<protein>
    <submittedName>
        <fullName evidence="9">Uracil-DNA glycosylase</fullName>
    </submittedName>
</protein>
<accession>A0A2W4YYN3</accession>
<dbReference type="Pfam" id="PF03167">
    <property type="entry name" value="UDG"/>
    <property type="match status" value="1"/>
</dbReference>
<name>A0A2W4YYN3_9SPHN</name>
<evidence type="ECO:0000313" key="9">
    <source>
        <dbReference type="EMBL" id="PZO74277.1"/>
    </source>
</evidence>
<dbReference type="GO" id="GO:0051539">
    <property type="term" value="F:4 iron, 4 sulfur cluster binding"/>
    <property type="evidence" value="ECO:0007669"/>
    <property type="project" value="UniProtKB-KW"/>
</dbReference>
<reference evidence="9 10" key="1">
    <citation type="submission" date="2017-08" db="EMBL/GenBank/DDBJ databases">
        <title>Infants hospitalized years apart are colonized by the same room-sourced microbial strains.</title>
        <authorList>
            <person name="Brooks B."/>
            <person name="Olm M.R."/>
            <person name="Firek B.A."/>
            <person name="Baker R."/>
            <person name="Thomas B.C."/>
            <person name="Morowitz M.J."/>
            <person name="Banfield J.F."/>
        </authorList>
    </citation>
    <scope>NUCLEOTIDE SEQUENCE [LARGE SCALE GENOMIC DNA]</scope>
    <source>
        <strain evidence="9">S2_018_000_R3_119</strain>
    </source>
</reference>
<dbReference type="InterPro" id="IPR005122">
    <property type="entry name" value="Uracil-DNA_glycosylase-like"/>
</dbReference>
<dbReference type="InterPro" id="IPR051536">
    <property type="entry name" value="UDG_Type-4/5"/>
</dbReference>
<comment type="caution">
    <text evidence="9">The sequence shown here is derived from an EMBL/GenBank/DDBJ whole genome shotgun (WGS) entry which is preliminary data.</text>
</comment>